<name>X1W302_9ZZZZ</name>
<evidence type="ECO:0000313" key="1">
    <source>
        <dbReference type="EMBL" id="GAJ24600.1"/>
    </source>
</evidence>
<comment type="caution">
    <text evidence="1">The sequence shown here is derived from an EMBL/GenBank/DDBJ whole genome shotgun (WGS) entry which is preliminary data.</text>
</comment>
<protein>
    <submittedName>
        <fullName evidence="1">Uncharacterized protein</fullName>
    </submittedName>
</protein>
<sequence length="74" mass="8708">MPKVNKKTVHRTPVRRMSLEKQFASSELWDVSRTDVDKAYFQSVLTFDNIKEIEYRQDKRIKTSKVKFAGSSLI</sequence>
<proteinExistence type="predicted"/>
<reference evidence="1" key="1">
    <citation type="journal article" date="2014" name="Front. Microbiol.">
        <title>High frequency of phylogenetically diverse reductive dehalogenase-homologous genes in deep subseafloor sedimentary metagenomes.</title>
        <authorList>
            <person name="Kawai M."/>
            <person name="Futagami T."/>
            <person name="Toyoda A."/>
            <person name="Takaki Y."/>
            <person name="Nishi S."/>
            <person name="Hori S."/>
            <person name="Arai W."/>
            <person name="Tsubouchi T."/>
            <person name="Morono Y."/>
            <person name="Uchiyama I."/>
            <person name="Ito T."/>
            <person name="Fujiyama A."/>
            <person name="Inagaki F."/>
            <person name="Takami H."/>
        </authorList>
    </citation>
    <scope>NUCLEOTIDE SEQUENCE</scope>
    <source>
        <strain evidence="1">Expedition CK06-06</strain>
    </source>
</reference>
<gene>
    <name evidence="1" type="ORF">S12H4_59386</name>
</gene>
<feature type="non-terminal residue" evidence="1">
    <location>
        <position position="74"/>
    </location>
</feature>
<dbReference type="EMBL" id="BARW01038792">
    <property type="protein sequence ID" value="GAJ24600.1"/>
    <property type="molecule type" value="Genomic_DNA"/>
</dbReference>
<organism evidence="1">
    <name type="scientific">marine sediment metagenome</name>
    <dbReference type="NCBI Taxonomy" id="412755"/>
    <lineage>
        <taxon>unclassified sequences</taxon>
        <taxon>metagenomes</taxon>
        <taxon>ecological metagenomes</taxon>
    </lineage>
</organism>
<dbReference type="AlphaFoldDB" id="X1W302"/>
<accession>X1W302</accession>